<name>A0AA86APQ1_SULMK</name>
<organism evidence="1 2">
    <name type="scientific">Sulfurospirillum multivorans (strain DM 12446 / JCM 15788 / NBRC 109480)</name>
    <dbReference type="NCBI Taxonomy" id="1150621"/>
    <lineage>
        <taxon>Bacteria</taxon>
        <taxon>Pseudomonadati</taxon>
        <taxon>Campylobacterota</taxon>
        <taxon>Epsilonproteobacteria</taxon>
        <taxon>Campylobacterales</taxon>
        <taxon>Sulfurospirillaceae</taxon>
        <taxon>Sulfurospirillum</taxon>
    </lineage>
</organism>
<reference evidence="1 2" key="1">
    <citation type="journal article" date="2014" name="Environ. Microbiol.">
        <title>Insights into organohalide respiration and the versatile catabolism of Sulfurospirillum multivorans gained from comparative genomics and physiological studies.</title>
        <authorList>
            <person name="Goris T."/>
            <person name="Schubert T."/>
            <person name="Gadkari J."/>
            <person name="Wubet T."/>
            <person name="Tarkka M."/>
            <person name="Buscot F."/>
            <person name="Adrian L."/>
            <person name="Diekert G."/>
        </authorList>
    </citation>
    <scope>NUCLEOTIDE SEQUENCE [LARGE SCALE GENOMIC DNA]</scope>
    <source>
        <strain evidence="2">DM 12446 / JCM 15788 / NBRC 109480</strain>
    </source>
</reference>
<protein>
    <submittedName>
        <fullName evidence="1">Uncharacterized protein</fullName>
    </submittedName>
</protein>
<evidence type="ECO:0000313" key="1">
    <source>
        <dbReference type="EMBL" id="AHJ14469.1"/>
    </source>
</evidence>
<evidence type="ECO:0000313" key="2">
    <source>
        <dbReference type="Proteomes" id="UP000019322"/>
    </source>
</evidence>
<dbReference type="RefSeq" id="WP_158506034.1">
    <property type="nucleotide sequence ID" value="NZ_CP007201.1"/>
</dbReference>
<dbReference type="EMBL" id="CP007201">
    <property type="protein sequence ID" value="AHJ14469.1"/>
    <property type="molecule type" value="Genomic_DNA"/>
</dbReference>
<accession>A0AA86APQ1</accession>
<sequence>MDNSTTISQVAFYKSFFANMSDEDFQSVSKEEIVQMFEKLEAEFKKERE</sequence>
<dbReference type="KEGG" id="smul:SMUL_3243"/>
<dbReference type="Proteomes" id="UP000019322">
    <property type="component" value="Chromosome"/>
</dbReference>
<gene>
    <name evidence="1" type="ORF">SMUL_3243</name>
</gene>
<proteinExistence type="predicted"/>
<dbReference type="AlphaFoldDB" id="A0AA86APQ1"/>